<organism evidence="1 2">
    <name type="scientific">Emticicia soli</name>
    <dbReference type="NCBI Taxonomy" id="2027878"/>
    <lineage>
        <taxon>Bacteria</taxon>
        <taxon>Pseudomonadati</taxon>
        <taxon>Bacteroidota</taxon>
        <taxon>Cytophagia</taxon>
        <taxon>Cytophagales</taxon>
        <taxon>Leadbetterellaceae</taxon>
        <taxon>Emticicia</taxon>
    </lineage>
</organism>
<sequence length="117" mass="13457">MKGILFIVFYGFAVYVTLAQRPKRLIAQKQDYGILYRYNDSLQCETYPRLDGWAYRIYIRYKLLINQPGIPALEGNLPFKSEADARKIAELAASKIAQGQMPPTLSIEEIQNQINLK</sequence>
<gene>
    <name evidence="1" type="ORF">ACFSR2_18510</name>
</gene>
<dbReference type="Proteomes" id="UP001597510">
    <property type="component" value="Unassembled WGS sequence"/>
</dbReference>
<dbReference type="RefSeq" id="WP_340239593.1">
    <property type="nucleotide sequence ID" value="NZ_JBBEWC010000013.1"/>
</dbReference>
<evidence type="ECO:0000313" key="1">
    <source>
        <dbReference type="EMBL" id="MFD2522898.1"/>
    </source>
</evidence>
<dbReference type="EMBL" id="JBHULC010000022">
    <property type="protein sequence ID" value="MFD2522898.1"/>
    <property type="molecule type" value="Genomic_DNA"/>
</dbReference>
<dbReference type="InterPro" id="IPR032593">
    <property type="entry name" value="DUF4907"/>
</dbReference>
<protein>
    <submittedName>
        <fullName evidence="1">DUF4907 domain-containing protein</fullName>
    </submittedName>
</protein>
<keyword evidence="2" id="KW-1185">Reference proteome</keyword>
<comment type="caution">
    <text evidence="1">The sequence shown here is derived from an EMBL/GenBank/DDBJ whole genome shotgun (WGS) entry which is preliminary data.</text>
</comment>
<proteinExistence type="predicted"/>
<accession>A0ABW5JBC2</accession>
<reference evidence="2" key="1">
    <citation type="journal article" date="2019" name="Int. J. Syst. Evol. Microbiol.">
        <title>The Global Catalogue of Microorganisms (GCM) 10K type strain sequencing project: providing services to taxonomists for standard genome sequencing and annotation.</title>
        <authorList>
            <consortium name="The Broad Institute Genomics Platform"/>
            <consortium name="The Broad Institute Genome Sequencing Center for Infectious Disease"/>
            <person name="Wu L."/>
            <person name="Ma J."/>
        </authorList>
    </citation>
    <scope>NUCLEOTIDE SEQUENCE [LARGE SCALE GENOMIC DNA]</scope>
    <source>
        <strain evidence="2">KCTC 52344</strain>
    </source>
</reference>
<evidence type="ECO:0000313" key="2">
    <source>
        <dbReference type="Proteomes" id="UP001597510"/>
    </source>
</evidence>
<name>A0ABW5JBC2_9BACT</name>
<dbReference type="Pfam" id="PF16250">
    <property type="entry name" value="DUF4907"/>
    <property type="match status" value="1"/>
</dbReference>